<dbReference type="SUPFAM" id="SSF52777">
    <property type="entry name" value="CoA-dependent acyltransferases"/>
    <property type="match status" value="2"/>
</dbReference>
<dbReference type="Gene3D" id="3.30.559.30">
    <property type="entry name" value="Nonribosomal peptide synthetase, condensation domain"/>
    <property type="match status" value="1"/>
</dbReference>
<dbReference type="NCBIfam" id="TIGR01733">
    <property type="entry name" value="AA-adenyl-dom"/>
    <property type="match status" value="1"/>
</dbReference>
<dbReference type="PROSITE" id="PS50075">
    <property type="entry name" value="CARRIER"/>
    <property type="match status" value="1"/>
</dbReference>
<feature type="region of interest" description="Disordered" evidence="4">
    <location>
        <begin position="988"/>
        <end position="1010"/>
    </location>
</feature>
<dbReference type="Gene3D" id="3.30.559.10">
    <property type="entry name" value="Chloramphenicol acetyltransferase-like domain"/>
    <property type="match status" value="1"/>
</dbReference>
<dbReference type="InterPro" id="IPR020806">
    <property type="entry name" value="PKS_PP-bd"/>
</dbReference>
<evidence type="ECO:0000256" key="1">
    <source>
        <dbReference type="ARBA" id="ARBA00001957"/>
    </source>
</evidence>
<proteinExistence type="predicted"/>
<dbReference type="CDD" id="cd19531">
    <property type="entry name" value="LCL_NRPS-like"/>
    <property type="match status" value="1"/>
</dbReference>
<dbReference type="InterPro" id="IPR036736">
    <property type="entry name" value="ACP-like_sf"/>
</dbReference>
<evidence type="ECO:0000313" key="6">
    <source>
        <dbReference type="EMBL" id="MBC9718916.1"/>
    </source>
</evidence>
<dbReference type="Gene3D" id="3.40.50.980">
    <property type="match status" value="2"/>
</dbReference>
<dbReference type="Proteomes" id="UP000642284">
    <property type="component" value="Unassembled WGS sequence"/>
</dbReference>
<dbReference type="InterPro" id="IPR025110">
    <property type="entry name" value="AMP-bd_C"/>
</dbReference>
<name>A0ABR7SWN0_9ACTN</name>
<dbReference type="Pfam" id="PF00550">
    <property type="entry name" value="PP-binding"/>
    <property type="match status" value="1"/>
</dbReference>
<dbReference type="InterPro" id="IPR010071">
    <property type="entry name" value="AA_adenyl_dom"/>
</dbReference>
<dbReference type="InterPro" id="IPR001242">
    <property type="entry name" value="Condensation_dom"/>
</dbReference>
<keyword evidence="3" id="KW-0597">Phosphoprotein</keyword>
<keyword evidence="2" id="KW-0596">Phosphopantetheine</keyword>
<dbReference type="SUPFAM" id="SSF56801">
    <property type="entry name" value="Acetyl-CoA synthetase-like"/>
    <property type="match status" value="1"/>
</dbReference>
<evidence type="ECO:0000259" key="5">
    <source>
        <dbReference type="PROSITE" id="PS50075"/>
    </source>
</evidence>
<dbReference type="CDD" id="cd05930">
    <property type="entry name" value="A_NRPS"/>
    <property type="match status" value="1"/>
</dbReference>
<evidence type="ECO:0000256" key="4">
    <source>
        <dbReference type="SAM" id="MobiDB-lite"/>
    </source>
</evidence>
<dbReference type="PROSITE" id="PS00455">
    <property type="entry name" value="AMP_BINDING"/>
    <property type="match status" value="1"/>
</dbReference>
<evidence type="ECO:0000313" key="7">
    <source>
        <dbReference type="Proteomes" id="UP000642284"/>
    </source>
</evidence>
<keyword evidence="7" id="KW-1185">Reference proteome</keyword>
<dbReference type="Gene3D" id="3.30.300.30">
    <property type="match status" value="1"/>
</dbReference>
<dbReference type="InterPro" id="IPR000873">
    <property type="entry name" value="AMP-dep_synth/lig_dom"/>
</dbReference>
<evidence type="ECO:0000256" key="3">
    <source>
        <dbReference type="ARBA" id="ARBA00022553"/>
    </source>
</evidence>
<feature type="region of interest" description="Disordered" evidence="4">
    <location>
        <begin position="1"/>
        <end position="21"/>
    </location>
</feature>
<dbReference type="Pfam" id="PF00501">
    <property type="entry name" value="AMP-binding"/>
    <property type="match status" value="1"/>
</dbReference>
<dbReference type="PANTHER" id="PTHR45527:SF1">
    <property type="entry name" value="FATTY ACID SYNTHASE"/>
    <property type="match status" value="1"/>
</dbReference>
<comment type="caution">
    <text evidence="6">The sequence shown here is derived from an EMBL/GenBank/DDBJ whole genome shotgun (WGS) entry which is preliminary data.</text>
</comment>
<dbReference type="InterPro" id="IPR045851">
    <property type="entry name" value="AMP-bd_C_sf"/>
</dbReference>
<dbReference type="Gene3D" id="1.10.1200.10">
    <property type="entry name" value="ACP-like"/>
    <property type="match status" value="1"/>
</dbReference>
<accession>A0ABR7SWN0</accession>
<comment type="cofactor">
    <cofactor evidence="1">
        <name>pantetheine 4'-phosphate</name>
        <dbReference type="ChEBI" id="CHEBI:47942"/>
    </cofactor>
</comment>
<dbReference type="Pfam" id="PF00668">
    <property type="entry name" value="Condensation"/>
    <property type="match status" value="1"/>
</dbReference>
<dbReference type="SUPFAM" id="SSF47336">
    <property type="entry name" value="ACP-like"/>
    <property type="match status" value="1"/>
</dbReference>
<dbReference type="SMART" id="SM00823">
    <property type="entry name" value="PKS_PP"/>
    <property type="match status" value="1"/>
</dbReference>
<feature type="region of interest" description="Disordered" evidence="4">
    <location>
        <begin position="249"/>
        <end position="274"/>
    </location>
</feature>
<protein>
    <submittedName>
        <fullName evidence="6">Amino acid adenylation domain-containing protein</fullName>
    </submittedName>
</protein>
<feature type="domain" description="Carrier" evidence="5">
    <location>
        <begin position="1006"/>
        <end position="1081"/>
    </location>
</feature>
<sequence length="1086" mass="118116">MTTEIRMDQIHDPETEHGPEVEHATQMGGDEEFVAVPSFAQQRLWVMEQMEDGAPTYNIQVGLRMRGVLELGVLQRVLDEIVRRHETLRTRLVMEDGQLVQLIATEARIPLRLTDLAAQSASHLPRSDAHEPAADAAWQAVAERELRVPFDTASELPVRAAVLRLADDDHVLLITLDHLICDAWSLRVLHTELVTLYPAFVSGAVSPLPELPVQYADYAVWQRQWLDGAGGSAQLDHWRSTLGDNPPRLAFHSTGGASRNEPGSPSSSSSTHPLPDHLVRRLEELARGEGASLFSALLSAFGVLLSKYGRQEEFVVGSLLAGRSRPELEDLIGFFVNTVGLRMDVTGSPTFRELLARVHDVALDAYAHQDVPFERVAEELNPDYEPGRDQPFFDVMFQLADLSRESAVTSELSLEPLPMASEPAPVALVVAVLKEGGGHQCVWDYRTELFGAAEVRRMQRQFVSLLESAVADPDRPVAELDWTHEDRTGGPACADEEPEPDERWTFHRHFDAMVRRFPGETALVDGEQRLTYAELDRRANRLAHVLITRGVAPDVVVGIFQERGIDQVVSVLAVVKAGGAYLPLDPSYPEDRIRYMIEDSAPPLVITARGLAGLPARSGTESVDIEDLADLAAGEPDSAPATATLPDHLAYVIYTSGSTGRPKGTGVPHRGLRIVIRALDDVLGLDHRDRVLHFASASFDASVLEMLMAFGSGAALHIAPSENGIPVDLTRFLQDEAITALLLTPSALAAVVEDAPLPALRTITVGGEACPPALAARWARDRRFFNLFGPTEATIVSTWHRVTDADGGAVPIGLPMPGLAVHILDEAHRPVPVGVPGELYVAGQVVVRGYLGRPALTAERFVPDPFATTPGRRLYRTGDLVRRNEQGTIDFLGRIDDQVKIRGFRIELGEIENTLAAHAAVREAVAVVREDAPGAKELVGYVVAAPGAPLDPSEVRELCASRLPHYMVPSHLVVLDRLPTTGAGKIDRRALPAPERGGRAAETDDTPAGPLETAIADVWSEVLGIAGITRADDFFDLGGNSLSATQVIIRMRQEFGLELSVRTLFDSAGLGEFVDAVREAALAQED</sequence>
<dbReference type="InterPro" id="IPR009081">
    <property type="entry name" value="PP-bd_ACP"/>
</dbReference>
<dbReference type="Pfam" id="PF13193">
    <property type="entry name" value="AMP-binding_C"/>
    <property type="match status" value="1"/>
</dbReference>
<dbReference type="InterPro" id="IPR020845">
    <property type="entry name" value="AMP-binding_CS"/>
</dbReference>
<dbReference type="Gene3D" id="2.30.38.10">
    <property type="entry name" value="Luciferase, Domain 3"/>
    <property type="match status" value="1"/>
</dbReference>
<gene>
    <name evidence="6" type="ORF">H9Y04_40960</name>
</gene>
<feature type="compositionally biased region" description="Basic and acidic residues" evidence="4">
    <location>
        <begin position="988"/>
        <end position="1002"/>
    </location>
</feature>
<dbReference type="PANTHER" id="PTHR45527">
    <property type="entry name" value="NONRIBOSOMAL PEPTIDE SYNTHETASE"/>
    <property type="match status" value="1"/>
</dbReference>
<dbReference type="EMBL" id="JACTVJ010000030">
    <property type="protein sequence ID" value="MBC9718916.1"/>
    <property type="molecule type" value="Genomic_DNA"/>
</dbReference>
<dbReference type="InterPro" id="IPR023213">
    <property type="entry name" value="CAT-like_dom_sf"/>
</dbReference>
<organism evidence="6 7">
    <name type="scientific">Streptomyces polyasparticus</name>
    <dbReference type="NCBI Taxonomy" id="2767826"/>
    <lineage>
        <taxon>Bacteria</taxon>
        <taxon>Bacillati</taxon>
        <taxon>Actinomycetota</taxon>
        <taxon>Actinomycetes</taxon>
        <taxon>Kitasatosporales</taxon>
        <taxon>Streptomycetaceae</taxon>
        <taxon>Streptomyces</taxon>
    </lineage>
</organism>
<reference evidence="6 7" key="1">
    <citation type="submission" date="2020-08" db="EMBL/GenBank/DDBJ databases">
        <title>Genemic of Streptomyces polyaspartic.</title>
        <authorList>
            <person name="Liu W."/>
        </authorList>
    </citation>
    <scope>NUCLEOTIDE SEQUENCE [LARGE SCALE GENOMIC DNA]</scope>
    <source>
        <strain evidence="6 7">TRM66268-LWL</strain>
    </source>
</reference>
<evidence type="ECO:0000256" key="2">
    <source>
        <dbReference type="ARBA" id="ARBA00022450"/>
    </source>
</evidence>
<dbReference type="RefSeq" id="WP_187819337.1">
    <property type="nucleotide sequence ID" value="NZ_JACTVJ010000030.1"/>
</dbReference>